<dbReference type="EMBL" id="CP096983">
    <property type="protein sequence ID" value="URZ11285.1"/>
    <property type="molecule type" value="Genomic_DNA"/>
</dbReference>
<dbReference type="RefSeq" id="WP_077834062.1">
    <property type="nucleotide sequence ID" value="NZ_CP096983.1"/>
</dbReference>
<name>A0A1S8M896_9CLOT</name>
<evidence type="ECO:0000313" key="1">
    <source>
        <dbReference type="EMBL" id="URZ11285.1"/>
    </source>
</evidence>
<dbReference type="Pfam" id="PF06949">
    <property type="entry name" value="DUF1292"/>
    <property type="match status" value="1"/>
</dbReference>
<organism evidence="1 2">
    <name type="scientific">Clostridium felsineum</name>
    <dbReference type="NCBI Taxonomy" id="36839"/>
    <lineage>
        <taxon>Bacteria</taxon>
        <taxon>Bacillati</taxon>
        <taxon>Bacillota</taxon>
        <taxon>Clostridia</taxon>
        <taxon>Eubacteriales</taxon>
        <taxon>Clostridiaceae</taxon>
        <taxon>Clostridium</taxon>
    </lineage>
</organism>
<evidence type="ECO:0000313" key="2">
    <source>
        <dbReference type="Proteomes" id="UP000190951"/>
    </source>
</evidence>
<dbReference type="Proteomes" id="UP000190951">
    <property type="component" value="Chromosome"/>
</dbReference>
<dbReference type="AlphaFoldDB" id="A0A1S8M896"/>
<sequence>MKEDEIKNSCEGGCGCGAEGHDHEHDHGCDCGCDGGCGSGEAMVVELEDENGQLVSCEVVDGFVYNDNEYALVQNPENGSVYLFKVIGEGEEGELVVPDDKEFEAATKYYESVMNQNSSN</sequence>
<dbReference type="STRING" id="84029.CROST_16670"/>
<keyword evidence="2" id="KW-1185">Reference proteome</keyword>
<dbReference type="KEGG" id="crw:CROST_020020"/>
<gene>
    <name evidence="1" type="ORF">CROST_020020</name>
</gene>
<accession>A0A1S8M896</accession>
<proteinExistence type="predicted"/>
<reference evidence="1 2" key="1">
    <citation type="submission" date="2022-04" db="EMBL/GenBank/DDBJ databases">
        <title>Genome sequence of C. roseum typestrain.</title>
        <authorList>
            <person name="Poehlein A."/>
            <person name="Schoch T."/>
            <person name="Duerre P."/>
            <person name="Daniel R."/>
        </authorList>
    </citation>
    <scope>NUCLEOTIDE SEQUENCE [LARGE SCALE GENOMIC DNA]</scope>
    <source>
        <strain evidence="1 2">DSM 7320</strain>
    </source>
</reference>
<protein>
    <submittedName>
        <fullName evidence="1">Uncharacterized protein</fullName>
    </submittedName>
</protein>
<dbReference type="InterPro" id="IPR009711">
    <property type="entry name" value="UPF0473"/>
</dbReference>